<gene>
    <name evidence="1" type="ORF">ILYODFUR_019627</name>
</gene>
<organism evidence="1 2">
    <name type="scientific">Ilyodon furcidens</name>
    <name type="common">goldbreast splitfin</name>
    <dbReference type="NCBI Taxonomy" id="33524"/>
    <lineage>
        <taxon>Eukaryota</taxon>
        <taxon>Metazoa</taxon>
        <taxon>Chordata</taxon>
        <taxon>Craniata</taxon>
        <taxon>Vertebrata</taxon>
        <taxon>Euteleostomi</taxon>
        <taxon>Actinopterygii</taxon>
        <taxon>Neopterygii</taxon>
        <taxon>Teleostei</taxon>
        <taxon>Neoteleostei</taxon>
        <taxon>Acanthomorphata</taxon>
        <taxon>Ovalentaria</taxon>
        <taxon>Atherinomorphae</taxon>
        <taxon>Cyprinodontiformes</taxon>
        <taxon>Goodeidae</taxon>
        <taxon>Ilyodon</taxon>
    </lineage>
</organism>
<dbReference type="EMBL" id="JAHRIQ010013561">
    <property type="protein sequence ID" value="MEQ2225647.1"/>
    <property type="molecule type" value="Genomic_DNA"/>
</dbReference>
<accession>A0ABV0SYG4</accession>
<sequence>CKRMEEWVKITMNHLLNLTERLSRRVEPVIATKLFQFICVDVNRAIALQLKQLYGDFLEEVVLVQFQTNSRGVRSWCECDPTSI</sequence>
<feature type="non-terminal residue" evidence="1">
    <location>
        <position position="1"/>
    </location>
</feature>
<name>A0ABV0SYG4_9TELE</name>
<evidence type="ECO:0000313" key="2">
    <source>
        <dbReference type="Proteomes" id="UP001482620"/>
    </source>
</evidence>
<dbReference type="Proteomes" id="UP001482620">
    <property type="component" value="Unassembled WGS sequence"/>
</dbReference>
<protein>
    <submittedName>
        <fullName evidence="1">Uncharacterized protein</fullName>
    </submittedName>
</protein>
<comment type="caution">
    <text evidence="1">The sequence shown here is derived from an EMBL/GenBank/DDBJ whole genome shotgun (WGS) entry which is preliminary data.</text>
</comment>
<evidence type="ECO:0000313" key="1">
    <source>
        <dbReference type="EMBL" id="MEQ2225647.1"/>
    </source>
</evidence>
<keyword evidence="2" id="KW-1185">Reference proteome</keyword>
<proteinExistence type="predicted"/>
<reference evidence="1 2" key="1">
    <citation type="submission" date="2021-06" db="EMBL/GenBank/DDBJ databases">
        <authorList>
            <person name="Palmer J.M."/>
        </authorList>
    </citation>
    <scope>NUCLEOTIDE SEQUENCE [LARGE SCALE GENOMIC DNA]</scope>
    <source>
        <strain evidence="2">if_2019</strain>
        <tissue evidence="1">Muscle</tissue>
    </source>
</reference>